<reference evidence="2" key="2">
    <citation type="submission" date="2024-10" db="UniProtKB">
        <authorList>
            <consortium name="EnsemblProtists"/>
        </authorList>
    </citation>
    <scope>IDENTIFICATION</scope>
</reference>
<keyword evidence="3" id="KW-1185">Reference proteome</keyword>
<name>A0A0D3KBD2_EMIH1</name>
<evidence type="ECO:0000313" key="2">
    <source>
        <dbReference type="EnsemblProtists" id="EOD33067"/>
    </source>
</evidence>
<dbReference type="AlphaFoldDB" id="A0A0D3KBD2"/>
<feature type="region of interest" description="Disordered" evidence="1">
    <location>
        <begin position="356"/>
        <end position="380"/>
    </location>
</feature>
<evidence type="ECO:0000313" key="3">
    <source>
        <dbReference type="Proteomes" id="UP000013827"/>
    </source>
</evidence>
<dbReference type="RefSeq" id="XP_005785496.1">
    <property type="nucleotide sequence ID" value="XM_005785439.1"/>
</dbReference>
<dbReference type="KEGG" id="ehx:EMIHUDRAFT_441676"/>
<evidence type="ECO:0000256" key="1">
    <source>
        <dbReference type="SAM" id="MobiDB-lite"/>
    </source>
</evidence>
<dbReference type="GeneID" id="17278339"/>
<reference evidence="3" key="1">
    <citation type="journal article" date="2013" name="Nature">
        <title>Pan genome of the phytoplankton Emiliania underpins its global distribution.</title>
        <authorList>
            <person name="Read B.A."/>
            <person name="Kegel J."/>
            <person name="Klute M.J."/>
            <person name="Kuo A."/>
            <person name="Lefebvre S.C."/>
            <person name="Maumus F."/>
            <person name="Mayer C."/>
            <person name="Miller J."/>
            <person name="Monier A."/>
            <person name="Salamov A."/>
            <person name="Young J."/>
            <person name="Aguilar M."/>
            <person name="Claverie J.M."/>
            <person name="Frickenhaus S."/>
            <person name="Gonzalez K."/>
            <person name="Herman E.K."/>
            <person name="Lin Y.C."/>
            <person name="Napier J."/>
            <person name="Ogata H."/>
            <person name="Sarno A.F."/>
            <person name="Shmutz J."/>
            <person name="Schroeder D."/>
            <person name="de Vargas C."/>
            <person name="Verret F."/>
            <person name="von Dassow P."/>
            <person name="Valentin K."/>
            <person name="Van de Peer Y."/>
            <person name="Wheeler G."/>
            <person name="Dacks J.B."/>
            <person name="Delwiche C.F."/>
            <person name="Dyhrman S.T."/>
            <person name="Glockner G."/>
            <person name="John U."/>
            <person name="Richards T."/>
            <person name="Worden A.Z."/>
            <person name="Zhang X."/>
            <person name="Grigoriev I.V."/>
            <person name="Allen A.E."/>
            <person name="Bidle K."/>
            <person name="Borodovsky M."/>
            <person name="Bowler C."/>
            <person name="Brownlee C."/>
            <person name="Cock J.M."/>
            <person name="Elias M."/>
            <person name="Gladyshev V.N."/>
            <person name="Groth M."/>
            <person name="Guda C."/>
            <person name="Hadaegh A."/>
            <person name="Iglesias-Rodriguez M.D."/>
            <person name="Jenkins J."/>
            <person name="Jones B.M."/>
            <person name="Lawson T."/>
            <person name="Leese F."/>
            <person name="Lindquist E."/>
            <person name="Lobanov A."/>
            <person name="Lomsadze A."/>
            <person name="Malik S.B."/>
            <person name="Marsh M.E."/>
            <person name="Mackinder L."/>
            <person name="Mock T."/>
            <person name="Mueller-Roeber B."/>
            <person name="Pagarete A."/>
            <person name="Parker M."/>
            <person name="Probert I."/>
            <person name="Quesneville H."/>
            <person name="Raines C."/>
            <person name="Rensing S.A."/>
            <person name="Riano-Pachon D.M."/>
            <person name="Richier S."/>
            <person name="Rokitta S."/>
            <person name="Shiraiwa Y."/>
            <person name="Soanes D.M."/>
            <person name="van der Giezen M."/>
            <person name="Wahlund T.M."/>
            <person name="Williams B."/>
            <person name="Wilson W."/>
            <person name="Wolfe G."/>
            <person name="Wurch L.L."/>
        </authorList>
    </citation>
    <scope>NUCLEOTIDE SEQUENCE</scope>
</reference>
<dbReference type="PaxDb" id="2903-EOD33067"/>
<accession>A0A0D3KBD2</accession>
<dbReference type="EnsemblProtists" id="EOD33067">
    <property type="protein sequence ID" value="EOD33067"/>
    <property type="gene ID" value="EMIHUDRAFT_441676"/>
</dbReference>
<organism evidence="2 3">
    <name type="scientific">Emiliania huxleyi (strain CCMP1516)</name>
    <dbReference type="NCBI Taxonomy" id="280463"/>
    <lineage>
        <taxon>Eukaryota</taxon>
        <taxon>Haptista</taxon>
        <taxon>Haptophyta</taxon>
        <taxon>Prymnesiophyceae</taxon>
        <taxon>Isochrysidales</taxon>
        <taxon>Noelaerhabdaceae</taxon>
        <taxon>Emiliania</taxon>
    </lineage>
</organism>
<dbReference type="Proteomes" id="UP000013827">
    <property type="component" value="Unassembled WGS sequence"/>
</dbReference>
<dbReference type="HOGENOM" id="CLU_624744_0_0_1"/>
<protein>
    <submittedName>
        <fullName evidence="2">Uncharacterized protein</fullName>
    </submittedName>
</protein>
<sequence length="397" mass="42302">MLKAYSSFLVRHACALASLLFASAWVSGGLLLLLGRTHFQNYGAFELLVRGAPAVDEMDLANAALKAADAWAAGSRARPRTVLSSLDSAVVLVYSAGGEPLLTPERLQAICEVDNVLLGTDGYDLLCYDGALPIPGLASRSSMSGRSCSLQLTSPTAFFYVNWQLVLAIEKQLRWLRRVSPFARVVEPPPSVSRELLLATSAGFERGSHTRSCPLLPQEYVEARAAQLLELAATGGTASANASSPSDPVARTVREQLSPLVDASAATRGHVSQASSVTSFGEPLDPRLLSYIGGGIAPNDDEARSLQLQLRNDLERRFAQSLAAGLALRPPSPISSLWRGHAALPHALQVAARRLLGSSSPPPRLGPPDRPRASARRYRSPTRQCCGRRAPCSSCGC</sequence>
<proteinExistence type="predicted"/>